<dbReference type="GeneID" id="9056850"/>
<organism evidence="6">
    <name type="scientific">Perkinsus marinus (strain ATCC 50983 / TXsc)</name>
    <dbReference type="NCBI Taxonomy" id="423536"/>
    <lineage>
        <taxon>Eukaryota</taxon>
        <taxon>Sar</taxon>
        <taxon>Alveolata</taxon>
        <taxon>Perkinsozoa</taxon>
        <taxon>Perkinsea</taxon>
        <taxon>Perkinsida</taxon>
        <taxon>Perkinsidae</taxon>
        <taxon>Perkinsus</taxon>
    </lineage>
</organism>
<name>C5L8W5_PERM5</name>
<dbReference type="EMBL" id="GG680339">
    <property type="protein sequence ID" value="EER06823.1"/>
    <property type="molecule type" value="Genomic_DNA"/>
</dbReference>
<accession>C5L8W5</accession>
<dbReference type="Gene3D" id="2.20.25.240">
    <property type="match status" value="1"/>
</dbReference>
<dbReference type="Proteomes" id="UP000007800">
    <property type="component" value="Unassembled WGS sequence"/>
</dbReference>
<proteinExistence type="predicted"/>
<sequence length="146" mass="16217">MQRAYKDRVYWTCKSRTKGCKARLVTLGDRVMKQNHEHSCGLSTRGVSRSDLAAPIPYNTPNQNQPTTTIDIPAPTEAAAAMRSTLLGFADHQERILCDKAILEAYALPNESRATVDLDAVIRESAQVPEAPIDDLKFNSSTLYYC</sequence>
<feature type="domain" description="FLYWCH-type" evidence="4">
    <location>
        <begin position="3"/>
        <end position="38"/>
    </location>
</feature>
<dbReference type="InParanoid" id="C5L8W5"/>
<evidence type="ECO:0000256" key="1">
    <source>
        <dbReference type="ARBA" id="ARBA00022723"/>
    </source>
</evidence>
<dbReference type="InterPro" id="IPR007588">
    <property type="entry name" value="Znf_FLYWCH"/>
</dbReference>
<evidence type="ECO:0000259" key="4">
    <source>
        <dbReference type="Pfam" id="PF04500"/>
    </source>
</evidence>
<evidence type="ECO:0000256" key="2">
    <source>
        <dbReference type="ARBA" id="ARBA00022771"/>
    </source>
</evidence>
<keyword evidence="3" id="KW-0862">Zinc</keyword>
<reference evidence="5 6" key="1">
    <citation type="submission" date="2008-07" db="EMBL/GenBank/DDBJ databases">
        <authorList>
            <person name="El-Sayed N."/>
            <person name="Caler E."/>
            <person name="Inman J."/>
            <person name="Amedeo P."/>
            <person name="Hass B."/>
            <person name="Wortman J."/>
        </authorList>
    </citation>
    <scope>NUCLEOTIDE SEQUENCE [LARGE SCALE GENOMIC DNA]</scope>
    <source>
        <strain evidence="6">ATCC 50983 / TXsc</strain>
    </source>
</reference>
<dbReference type="OMA" id="WTCKSRT"/>
<evidence type="ECO:0000313" key="6">
    <source>
        <dbReference type="Proteomes" id="UP000007800"/>
    </source>
</evidence>
<evidence type="ECO:0000313" key="5">
    <source>
        <dbReference type="EMBL" id="EER06823.1"/>
    </source>
</evidence>
<gene>
    <name evidence="5" type="ORF">Pmar_PMAR002192</name>
</gene>
<dbReference type="RefSeq" id="XP_002775007.1">
    <property type="nucleotide sequence ID" value="XM_002774961.1"/>
</dbReference>
<protein>
    <recommendedName>
        <fullName evidence="4">FLYWCH-type domain-containing protein</fullName>
    </recommendedName>
</protein>
<dbReference type="OrthoDB" id="6159439at2759"/>
<evidence type="ECO:0000256" key="3">
    <source>
        <dbReference type="ARBA" id="ARBA00022833"/>
    </source>
</evidence>
<dbReference type="AlphaFoldDB" id="C5L8W5"/>
<keyword evidence="6" id="KW-1185">Reference proteome</keyword>
<keyword evidence="1" id="KW-0479">Metal-binding</keyword>
<dbReference type="Pfam" id="PF04500">
    <property type="entry name" value="FLYWCH"/>
    <property type="match status" value="1"/>
</dbReference>
<keyword evidence="2" id="KW-0863">Zinc-finger</keyword>
<dbReference type="GO" id="GO:0008270">
    <property type="term" value="F:zinc ion binding"/>
    <property type="evidence" value="ECO:0007669"/>
    <property type="project" value="UniProtKB-KW"/>
</dbReference>